<evidence type="ECO:0000256" key="1">
    <source>
        <dbReference type="ARBA" id="ARBA00004114"/>
    </source>
</evidence>
<keyword evidence="8" id="KW-0969">Cilium</keyword>
<keyword evidence="7" id="KW-0970">Cilium biogenesis/degradation</keyword>
<keyword evidence="9" id="KW-0206">Cytoskeleton</keyword>
<evidence type="ECO:0000313" key="12">
    <source>
        <dbReference type="Proteomes" id="UP000792457"/>
    </source>
</evidence>
<evidence type="ECO:0000256" key="9">
    <source>
        <dbReference type="ARBA" id="ARBA00023212"/>
    </source>
</evidence>
<comment type="caution">
    <text evidence="11">The sequence shown here is derived from an EMBL/GenBank/DDBJ whole genome shotgun (WGS) entry which is preliminary data.</text>
</comment>
<dbReference type="GO" id="GO:0005813">
    <property type="term" value="C:centrosome"/>
    <property type="evidence" value="ECO:0007669"/>
    <property type="project" value="TreeGrafter"/>
</dbReference>
<evidence type="ECO:0000256" key="6">
    <source>
        <dbReference type="ARBA" id="ARBA00022490"/>
    </source>
</evidence>
<name>A0A8K0NZP5_LADFU</name>
<evidence type="ECO:0000256" key="10">
    <source>
        <dbReference type="ARBA" id="ARBA00023273"/>
    </source>
</evidence>
<dbReference type="Pfam" id="PF14933">
    <property type="entry name" value="CEP19"/>
    <property type="match status" value="1"/>
</dbReference>
<evidence type="ECO:0000256" key="4">
    <source>
        <dbReference type="ARBA" id="ARBA00009371"/>
    </source>
</evidence>
<dbReference type="OrthoDB" id="2163581at2759"/>
<keyword evidence="6" id="KW-0963">Cytoplasm</keyword>
<evidence type="ECO:0000313" key="11">
    <source>
        <dbReference type="EMBL" id="KAG8225814.1"/>
    </source>
</evidence>
<keyword evidence="12" id="KW-1185">Reference proteome</keyword>
<keyword evidence="10" id="KW-0966">Cell projection</keyword>
<comment type="similarity">
    <text evidence="4">Belongs to the CEP19 family.</text>
</comment>
<evidence type="ECO:0000256" key="5">
    <source>
        <dbReference type="ARBA" id="ARBA00022015"/>
    </source>
</evidence>
<proteinExistence type="inferred from homology"/>
<sequence length="183" mass="21310">MANETSTTIVPLRVGIRFSPPALVYVYEKKSGDIFPADKLRRRIMPIRHFNESSNIENFARELLLRHGKKLCENVPIETVCKMLRLLREHQKGVDLKTALEEIEKEDENDVTNATKNEDNDRRLSINKTFLVESDLKNATISERQDESYDLEVDEWDDEGDDSLEMHFSKTVTKNFIRDLLPE</sequence>
<dbReference type="GO" id="GO:0000922">
    <property type="term" value="C:spindle pole"/>
    <property type="evidence" value="ECO:0007669"/>
    <property type="project" value="TreeGrafter"/>
</dbReference>
<dbReference type="GO" id="GO:0034454">
    <property type="term" value="P:microtubule anchoring at centrosome"/>
    <property type="evidence" value="ECO:0007669"/>
    <property type="project" value="TreeGrafter"/>
</dbReference>
<evidence type="ECO:0000256" key="7">
    <source>
        <dbReference type="ARBA" id="ARBA00022794"/>
    </source>
</evidence>
<dbReference type="EMBL" id="KZ308254">
    <property type="protein sequence ID" value="KAG8225814.1"/>
    <property type="molecule type" value="Genomic_DNA"/>
</dbReference>
<protein>
    <recommendedName>
        <fullName evidence="5">Centrosomal protein of 19 kDa</fullName>
    </recommendedName>
</protein>
<dbReference type="GO" id="GO:0005814">
    <property type="term" value="C:centriole"/>
    <property type="evidence" value="ECO:0007669"/>
    <property type="project" value="UniProtKB-SubCell"/>
</dbReference>
<reference evidence="11" key="2">
    <citation type="submission" date="2017-10" db="EMBL/GenBank/DDBJ databases">
        <title>Ladona fulva Genome sequencing and assembly.</title>
        <authorList>
            <person name="Murali S."/>
            <person name="Richards S."/>
            <person name="Bandaranaike D."/>
            <person name="Bellair M."/>
            <person name="Blankenburg K."/>
            <person name="Chao H."/>
            <person name="Dinh H."/>
            <person name="Doddapaneni H."/>
            <person name="Dugan-Rocha S."/>
            <person name="Elkadiri S."/>
            <person name="Gnanaolivu R."/>
            <person name="Hernandez B."/>
            <person name="Skinner E."/>
            <person name="Javaid M."/>
            <person name="Lee S."/>
            <person name="Li M."/>
            <person name="Ming W."/>
            <person name="Munidasa M."/>
            <person name="Muniz J."/>
            <person name="Nguyen L."/>
            <person name="Hughes D."/>
            <person name="Osuji N."/>
            <person name="Pu L.-L."/>
            <person name="Puazo M."/>
            <person name="Qu C."/>
            <person name="Quiroz J."/>
            <person name="Raj R."/>
            <person name="Weissenberger G."/>
            <person name="Xin Y."/>
            <person name="Zou X."/>
            <person name="Han Y."/>
            <person name="Worley K."/>
            <person name="Muzny D."/>
            <person name="Gibbs R."/>
        </authorList>
    </citation>
    <scope>NUCLEOTIDE SEQUENCE</scope>
    <source>
        <strain evidence="11">Sampled in the wild</strain>
    </source>
</reference>
<gene>
    <name evidence="11" type="ORF">J437_LFUL005621</name>
</gene>
<dbReference type="InterPro" id="IPR029412">
    <property type="entry name" value="CEP19"/>
</dbReference>
<evidence type="ECO:0000256" key="8">
    <source>
        <dbReference type="ARBA" id="ARBA00023069"/>
    </source>
</evidence>
<evidence type="ECO:0000256" key="2">
    <source>
        <dbReference type="ARBA" id="ARBA00004120"/>
    </source>
</evidence>
<dbReference type="AlphaFoldDB" id="A0A8K0NZP5"/>
<organism evidence="11 12">
    <name type="scientific">Ladona fulva</name>
    <name type="common">Scarce chaser dragonfly</name>
    <name type="synonym">Libellula fulva</name>
    <dbReference type="NCBI Taxonomy" id="123851"/>
    <lineage>
        <taxon>Eukaryota</taxon>
        <taxon>Metazoa</taxon>
        <taxon>Ecdysozoa</taxon>
        <taxon>Arthropoda</taxon>
        <taxon>Hexapoda</taxon>
        <taxon>Insecta</taxon>
        <taxon>Pterygota</taxon>
        <taxon>Palaeoptera</taxon>
        <taxon>Odonata</taxon>
        <taxon>Epiprocta</taxon>
        <taxon>Anisoptera</taxon>
        <taxon>Libelluloidea</taxon>
        <taxon>Libellulidae</taxon>
        <taxon>Ladona</taxon>
    </lineage>
</organism>
<reference evidence="11" key="1">
    <citation type="submission" date="2013-04" db="EMBL/GenBank/DDBJ databases">
        <authorList>
            <person name="Qu J."/>
            <person name="Murali S.C."/>
            <person name="Bandaranaike D."/>
            <person name="Bellair M."/>
            <person name="Blankenburg K."/>
            <person name="Chao H."/>
            <person name="Dinh H."/>
            <person name="Doddapaneni H."/>
            <person name="Downs B."/>
            <person name="Dugan-Rocha S."/>
            <person name="Elkadiri S."/>
            <person name="Gnanaolivu R.D."/>
            <person name="Hernandez B."/>
            <person name="Javaid M."/>
            <person name="Jayaseelan J.C."/>
            <person name="Lee S."/>
            <person name="Li M."/>
            <person name="Ming W."/>
            <person name="Munidasa M."/>
            <person name="Muniz J."/>
            <person name="Nguyen L."/>
            <person name="Ongeri F."/>
            <person name="Osuji N."/>
            <person name="Pu L.-L."/>
            <person name="Puazo M."/>
            <person name="Qu C."/>
            <person name="Quiroz J."/>
            <person name="Raj R."/>
            <person name="Weissenberger G."/>
            <person name="Xin Y."/>
            <person name="Zou X."/>
            <person name="Han Y."/>
            <person name="Richards S."/>
            <person name="Worley K."/>
            <person name="Muzny D."/>
            <person name="Gibbs R."/>
        </authorList>
    </citation>
    <scope>NUCLEOTIDE SEQUENCE</scope>
    <source>
        <strain evidence="11">Sampled in the wild</strain>
    </source>
</reference>
<dbReference type="PANTHER" id="PTHR31539:SF1">
    <property type="entry name" value="CENTROSOMAL PROTEIN OF 19 KDA"/>
    <property type="match status" value="1"/>
</dbReference>
<comment type="subcellular location">
    <subcellularLocation>
        <location evidence="2">Cytoplasm</location>
        <location evidence="2">Cytoskeleton</location>
        <location evidence="2">Cilium basal body</location>
    </subcellularLocation>
    <subcellularLocation>
        <location evidence="1">Cytoplasm</location>
        <location evidence="1">Cytoskeleton</location>
        <location evidence="1">Microtubule organizing center</location>
        <location evidence="1">Centrosome</location>
        <location evidence="1">Centriole</location>
    </subcellularLocation>
    <subcellularLocation>
        <location evidence="3">Cytoplasm</location>
        <location evidence="3">Cytoskeleton</location>
        <location evidence="3">Spindle</location>
    </subcellularLocation>
</comment>
<dbReference type="Proteomes" id="UP000792457">
    <property type="component" value="Unassembled WGS sequence"/>
</dbReference>
<dbReference type="GO" id="GO:0097712">
    <property type="term" value="P:vesicle targeting, trans-Golgi to periciliary membrane compartment"/>
    <property type="evidence" value="ECO:0007669"/>
    <property type="project" value="TreeGrafter"/>
</dbReference>
<dbReference type="PANTHER" id="PTHR31539">
    <property type="entry name" value="CENTROSOMAL PROTEIN OF 19K CEP19"/>
    <property type="match status" value="1"/>
</dbReference>
<accession>A0A8K0NZP5</accession>
<evidence type="ECO:0000256" key="3">
    <source>
        <dbReference type="ARBA" id="ARBA00004186"/>
    </source>
</evidence>
<dbReference type="GO" id="GO:0036064">
    <property type="term" value="C:ciliary basal body"/>
    <property type="evidence" value="ECO:0007669"/>
    <property type="project" value="TreeGrafter"/>
</dbReference>